<dbReference type="EMBL" id="CAJPVJ010011358">
    <property type="protein sequence ID" value="CAG2173750.1"/>
    <property type="molecule type" value="Genomic_DNA"/>
</dbReference>
<gene>
    <name evidence="2" type="ORF">ONB1V03_LOCUS13199</name>
</gene>
<name>A0A7R9MAG4_9ACAR</name>
<proteinExistence type="predicted"/>
<evidence type="ECO:0000313" key="2">
    <source>
        <dbReference type="EMBL" id="CAD7656563.1"/>
    </source>
</evidence>
<dbReference type="AlphaFoldDB" id="A0A7R9MAG4"/>
<evidence type="ECO:0000256" key="1">
    <source>
        <dbReference type="SAM" id="MobiDB-lite"/>
    </source>
</evidence>
<accession>A0A7R9MAG4</accession>
<protein>
    <submittedName>
        <fullName evidence="2">Uncharacterized protein</fullName>
    </submittedName>
</protein>
<feature type="compositionally biased region" description="Acidic residues" evidence="1">
    <location>
        <begin position="71"/>
        <end position="86"/>
    </location>
</feature>
<dbReference type="EMBL" id="OC926183">
    <property type="protein sequence ID" value="CAD7656563.1"/>
    <property type="molecule type" value="Genomic_DNA"/>
</dbReference>
<reference evidence="2" key="1">
    <citation type="submission" date="2020-11" db="EMBL/GenBank/DDBJ databases">
        <authorList>
            <person name="Tran Van P."/>
        </authorList>
    </citation>
    <scope>NUCLEOTIDE SEQUENCE</scope>
</reference>
<sequence length="86" mass="9496">MTIVMVVHITHAITVHVDFTNEFAICLKNNNCNESVAKTVANKYGFEFIGQNKGAIGGHDMNNAKASYDYNDNDPDPYPTDDGDNE</sequence>
<dbReference type="Proteomes" id="UP000728032">
    <property type="component" value="Unassembled WGS sequence"/>
</dbReference>
<evidence type="ECO:0000313" key="3">
    <source>
        <dbReference type="Proteomes" id="UP000728032"/>
    </source>
</evidence>
<feature type="region of interest" description="Disordered" evidence="1">
    <location>
        <begin position="65"/>
        <end position="86"/>
    </location>
</feature>
<keyword evidence="3" id="KW-1185">Reference proteome</keyword>
<organism evidence="2">
    <name type="scientific">Oppiella nova</name>
    <dbReference type="NCBI Taxonomy" id="334625"/>
    <lineage>
        <taxon>Eukaryota</taxon>
        <taxon>Metazoa</taxon>
        <taxon>Ecdysozoa</taxon>
        <taxon>Arthropoda</taxon>
        <taxon>Chelicerata</taxon>
        <taxon>Arachnida</taxon>
        <taxon>Acari</taxon>
        <taxon>Acariformes</taxon>
        <taxon>Sarcoptiformes</taxon>
        <taxon>Oribatida</taxon>
        <taxon>Brachypylina</taxon>
        <taxon>Oppioidea</taxon>
        <taxon>Oppiidae</taxon>
        <taxon>Oppiella</taxon>
    </lineage>
</organism>